<evidence type="ECO:0000313" key="3">
    <source>
        <dbReference type="RefSeq" id="XP_048322878.2"/>
    </source>
</evidence>
<gene>
    <name evidence="3 4 5" type="primary">LOC112493124</name>
</gene>
<evidence type="ECO:0000313" key="4">
    <source>
        <dbReference type="RefSeq" id="XP_048322879.2"/>
    </source>
</evidence>
<protein>
    <submittedName>
        <fullName evidence="3 4">Uncharacterized protein LOC112493124 isoform X1</fullName>
    </submittedName>
</protein>
<proteinExistence type="predicted"/>
<evidence type="ECO:0000313" key="2">
    <source>
        <dbReference type="Proteomes" id="UP001652623"/>
    </source>
</evidence>
<organism evidence="2 3">
    <name type="scientific">Ziziphus jujuba</name>
    <name type="common">Chinese jujube</name>
    <name type="synonym">Ziziphus sativa</name>
    <dbReference type="NCBI Taxonomy" id="326968"/>
    <lineage>
        <taxon>Eukaryota</taxon>
        <taxon>Viridiplantae</taxon>
        <taxon>Streptophyta</taxon>
        <taxon>Embryophyta</taxon>
        <taxon>Tracheophyta</taxon>
        <taxon>Spermatophyta</taxon>
        <taxon>Magnoliopsida</taxon>
        <taxon>eudicotyledons</taxon>
        <taxon>Gunneridae</taxon>
        <taxon>Pentapetalae</taxon>
        <taxon>rosids</taxon>
        <taxon>fabids</taxon>
        <taxon>Rosales</taxon>
        <taxon>Rhamnaceae</taxon>
        <taxon>Paliureae</taxon>
        <taxon>Ziziphus</taxon>
    </lineage>
</organism>
<dbReference type="PANTHER" id="PTHR47481:SF41">
    <property type="entry name" value="COPIA-LIKE POLYPROTEIN_RETROTRANSPOSON"/>
    <property type="match status" value="1"/>
</dbReference>
<feature type="region of interest" description="Disordered" evidence="1">
    <location>
        <begin position="180"/>
        <end position="202"/>
    </location>
</feature>
<dbReference type="Proteomes" id="UP001652623">
    <property type="component" value="Chromosome 12"/>
</dbReference>
<evidence type="ECO:0000256" key="1">
    <source>
        <dbReference type="SAM" id="MobiDB-lite"/>
    </source>
</evidence>
<dbReference type="RefSeq" id="XP_048322878.2">
    <property type="nucleotide sequence ID" value="XM_048466921.2"/>
</dbReference>
<feature type="compositionally biased region" description="Polar residues" evidence="1">
    <location>
        <begin position="180"/>
        <end position="195"/>
    </location>
</feature>
<sequence>MKKGSMKTLDYCKKMKRIADKITVAGFAILEKELVMCILTRLGPEYETVYTNYTSRPPLPSLQEVQTSNFPGTLLNGNLSQGNYGGFAFGCQGGIGYMNQQGFRSNVPTSLGSSNIHCALPMLPSTLSFPQTGVNESSNNVVNNGISGIGPASAHFVATPFLVGDPNWYLDSEGTNHVVSSGQNLSSQDEYSGTNKLLVGNG</sequence>
<reference evidence="3 4" key="1">
    <citation type="submission" date="2025-05" db="UniProtKB">
        <authorList>
            <consortium name="RefSeq"/>
        </authorList>
    </citation>
    <scope>IDENTIFICATION</scope>
    <source>
        <tissue evidence="3 4">Seedling</tissue>
    </source>
</reference>
<keyword evidence="2" id="KW-1185">Reference proteome</keyword>
<evidence type="ECO:0000313" key="5">
    <source>
        <dbReference type="RefSeq" id="XP_060669713.1"/>
    </source>
</evidence>
<dbReference type="PANTHER" id="PTHR47481">
    <property type="match status" value="1"/>
</dbReference>
<dbReference type="RefSeq" id="XP_060669713.1">
    <property type="nucleotide sequence ID" value="XM_060813730.1"/>
</dbReference>
<accession>A0ABM3I860</accession>
<name>A0ABM3I860_ZIZJJ</name>
<dbReference type="GeneID" id="112493124"/>
<dbReference type="RefSeq" id="XP_048322879.2">
    <property type="nucleotide sequence ID" value="XM_048466922.2"/>
</dbReference>